<keyword evidence="2" id="KW-0808">Transferase</keyword>
<dbReference type="InterPro" id="IPR032672">
    <property type="entry name" value="TmcA/NAT10/Kre33"/>
</dbReference>
<dbReference type="GO" id="GO:0002101">
    <property type="term" value="P:tRNA wobble cytosine modification"/>
    <property type="evidence" value="ECO:0007669"/>
    <property type="project" value="TreeGrafter"/>
</dbReference>
<dbReference type="GO" id="GO:1904812">
    <property type="term" value="P:rRNA acetylation involved in maturation of SSU-rRNA"/>
    <property type="evidence" value="ECO:0007669"/>
    <property type="project" value="TreeGrafter"/>
</dbReference>
<name>A0A7J3ZK82_9CREN</name>
<dbReference type="SUPFAM" id="SSF55729">
    <property type="entry name" value="Acyl-CoA N-acyltransferases (Nat)"/>
    <property type="match status" value="1"/>
</dbReference>
<accession>A0A7J3ZK82</accession>
<proteinExistence type="predicted"/>
<dbReference type="CDD" id="cd04301">
    <property type="entry name" value="NAT_SF"/>
    <property type="match status" value="1"/>
</dbReference>
<dbReference type="GO" id="GO:0051391">
    <property type="term" value="P:tRNA acetylation"/>
    <property type="evidence" value="ECO:0007669"/>
    <property type="project" value="TreeGrafter"/>
</dbReference>
<evidence type="ECO:0000259" key="1">
    <source>
        <dbReference type="PROSITE" id="PS51186"/>
    </source>
</evidence>
<dbReference type="PANTHER" id="PTHR10925:SF5">
    <property type="entry name" value="RNA CYTIDINE ACETYLTRANSFERASE"/>
    <property type="match status" value="1"/>
</dbReference>
<dbReference type="EMBL" id="DRZC01000035">
    <property type="protein sequence ID" value="HHQ80414.1"/>
    <property type="molecule type" value="Genomic_DNA"/>
</dbReference>
<organism evidence="2">
    <name type="scientific">Fervidicoccus fontis</name>
    <dbReference type="NCBI Taxonomy" id="683846"/>
    <lineage>
        <taxon>Archaea</taxon>
        <taxon>Thermoproteota</taxon>
        <taxon>Thermoprotei</taxon>
        <taxon>Fervidicoccales</taxon>
        <taxon>Fervidicoccaceae</taxon>
        <taxon>Fervidicoccus</taxon>
    </lineage>
</organism>
<dbReference type="InterPro" id="IPR000182">
    <property type="entry name" value="GNAT_dom"/>
</dbReference>
<sequence>MLKQEYFKVGEPDRVVHKVIPPKSLAKSPQLLRKVYNLLALAHYRTEPDYLLTILESREHSIHALTCGDEIVAVADVAWEDWSNPPGGYLGLKVLSAHTSRALKLRGARVVRIAVHPELQKRGLERKLVQNIETWAIERGADVVTVVFGRHDVMQFWMKLGYTPFYLSPRFNRYTGEKNVGVARALSPSGSVL</sequence>
<evidence type="ECO:0000313" key="2">
    <source>
        <dbReference type="EMBL" id="HHQ80414.1"/>
    </source>
</evidence>
<dbReference type="GO" id="GO:0000049">
    <property type="term" value="F:tRNA binding"/>
    <property type="evidence" value="ECO:0007669"/>
    <property type="project" value="TreeGrafter"/>
</dbReference>
<protein>
    <submittedName>
        <fullName evidence="2">tRNA(Met) cytidine acetyltransferase</fullName>
    </submittedName>
</protein>
<dbReference type="Gene3D" id="3.40.630.30">
    <property type="match status" value="1"/>
</dbReference>
<dbReference type="GO" id="GO:0051392">
    <property type="term" value="F:tRNA cytidine N4-acetyltransferase activity"/>
    <property type="evidence" value="ECO:0007669"/>
    <property type="project" value="TreeGrafter"/>
</dbReference>
<dbReference type="Pfam" id="PF00583">
    <property type="entry name" value="Acetyltransf_1"/>
    <property type="match status" value="1"/>
</dbReference>
<dbReference type="PROSITE" id="PS51186">
    <property type="entry name" value="GNAT"/>
    <property type="match status" value="1"/>
</dbReference>
<dbReference type="AlphaFoldDB" id="A0A7J3ZK82"/>
<feature type="domain" description="N-acetyltransferase" evidence="1">
    <location>
        <begin position="22"/>
        <end position="181"/>
    </location>
</feature>
<dbReference type="GO" id="GO:1990883">
    <property type="term" value="F:18S rRNA cytidine N-acetyltransferase activity"/>
    <property type="evidence" value="ECO:0007669"/>
    <property type="project" value="TreeGrafter"/>
</dbReference>
<comment type="caution">
    <text evidence="2">The sequence shown here is derived from an EMBL/GenBank/DDBJ whole genome shotgun (WGS) entry which is preliminary data.</text>
</comment>
<gene>
    <name evidence="2" type="ORF">ENM78_02985</name>
</gene>
<dbReference type="PANTHER" id="PTHR10925">
    <property type="entry name" value="N-ACETYLTRANSFERASE 10"/>
    <property type="match status" value="1"/>
</dbReference>
<reference evidence="2" key="1">
    <citation type="journal article" date="2020" name="mSystems">
        <title>Genome- and Community-Level Interaction Insights into Carbon Utilization and Element Cycling Functions of Hydrothermarchaeota in Hydrothermal Sediment.</title>
        <authorList>
            <person name="Zhou Z."/>
            <person name="Liu Y."/>
            <person name="Xu W."/>
            <person name="Pan J."/>
            <person name="Luo Z.H."/>
            <person name="Li M."/>
        </authorList>
    </citation>
    <scope>NUCLEOTIDE SEQUENCE [LARGE SCALE GENOMIC DNA]</scope>
    <source>
        <strain evidence="2">SpSt-1116</strain>
    </source>
</reference>
<dbReference type="InterPro" id="IPR016181">
    <property type="entry name" value="Acyl_CoA_acyltransferase"/>
</dbReference>